<evidence type="ECO:0000256" key="7">
    <source>
        <dbReference type="PIRSR" id="PIRSR604808-3"/>
    </source>
</evidence>
<dbReference type="OrthoDB" id="9803914at2"/>
<feature type="binding site" evidence="6">
    <location>
        <position position="272"/>
    </location>
    <ligand>
        <name>Mg(2+)</name>
        <dbReference type="ChEBI" id="CHEBI:18420"/>
        <label>1</label>
    </ligand>
</feature>
<proteinExistence type="inferred from homology"/>
<feature type="domain" description="Endonuclease/exonuclease/phosphatase" evidence="8">
    <location>
        <begin position="24"/>
        <end position="273"/>
    </location>
</feature>
<protein>
    <submittedName>
        <fullName evidence="9">Exodeoxyribonuclease III</fullName>
    </submittedName>
</protein>
<dbReference type="GO" id="GO:0006281">
    <property type="term" value="P:DNA repair"/>
    <property type="evidence" value="ECO:0007669"/>
    <property type="project" value="InterPro"/>
</dbReference>
<feature type="site" description="Interaction with DNA substrate" evidence="7">
    <location>
        <position position="273"/>
    </location>
</feature>
<feature type="active site" evidence="5">
    <location>
        <position position="127"/>
    </location>
</feature>
<dbReference type="PROSITE" id="PS51435">
    <property type="entry name" value="AP_NUCLEASE_F1_4"/>
    <property type="match status" value="1"/>
</dbReference>
<dbReference type="InterPro" id="IPR005135">
    <property type="entry name" value="Endo/exonuclease/phosphatase"/>
</dbReference>
<dbReference type="NCBIfam" id="TIGR00633">
    <property type="entry name" value="xth"/>
    <property type="match status" value="1"/>
</dbReference>
<accession>A0A8B2NZF8</accession>
<evidence type="ECO:0000256" key="3">
    <source>
        <dbReference type="ARBA" id="ARBA00022801"/>
    </source>
</evidence>
<feature type="binding site" evidence="6">
    <location>
        <position position="27"/>
    </location>
    <ligand>
        <name>Mg(2+)</name>
        <dbReference type="ChEBI" id="CHEBI:18420"/>
        <label>1</label>
    </ligand>
</feature>
<dbReference type="Pfam" id="PF03372">
    <property type="entry name" value="Exo_endo_phos"/>
    <property type="match status" value="1"/>
</dbReference>
<dbReference type="InterPro" id="IPR004808">
    <property type="entry name" value="AP_endonuc_1"/>
</dbReference>
<evidence type="ECO:0000313" key="9">
    <source>
        <dbReference type="EMBL" id="RAI03565.1"/>
    </source>
</evidence>
<comment type="similarity">
    <text evidence="1">Belongs to the DNA repair enzymes AP/ExoA family.</text>
</comment>
<gene>
    <name evidence="9" type="ORF">DLJ53_03490</name>
</gene>
<feature type="binding site" evidence="6">
    <location>
        <position position="172"/>
    </location>
    <ligand>
        <name>Mg(2+)</name>
        <dbReference type="ChEBI" id="CHEBI:18420"/>
        <label>1</label>
    </ligand>
</feature>
<evidence type="ECO:0000256" key="4">
    <source>
        <dbReference type="ARBA" id="ARBA00022842"/>
    </source>
</evidence>
<dbReference type="InterPro" id="IPR036691">
    <property type="entry name" value="Endo/exonu/phosph_ase_sf"/>
</dbReference>
<reference evidence="9 10" key="1">
    <citation type="submission" date="2018-05" db="EMBL/GenBank/DDBJ databases">
        <title>Acuticoccus sediminis sp. nov., isolated from deep-sea sediment of Indian Ocean.</title>
        <authorList>
            <person name="Liu X."/>
            <person name="Lai Q."/>
            <person name="Du Y."/>
            <person name="Sun F."/>
            <person name="Zhang X."/>
            <person name="Wang S."/>
            <person name="Shao Z."/>
        </authorList>
    </citation>
    <scope>NUCLEOTIDE SEQUENCE [LARGE SCALE GENOMIC DNA]</scope>
    <source>
        <strain evidence="9 10">PTG4-2</strain>
    </source>
</reference>
<feature type="binding site" evidence="6">
    <location>
        <position position="273"/>
    </location>
    <ligand>
        <name>Mg(2+)</name>
        <dbReference type="ChEBI" id="CHEBI:18420"/>
        <label>1</label>
    </ligand>
</feature>
<evidence type="ECO:0000256" key="6">
    <source>
        <dbReference type="PIRSR" id="PIRSR604808-2"/>
    </source>
</evidence>
<dbReference type="SUPFAM" id="SSF56219">
    <property type="entry name" value="DNase I-like"/>
    <property type="match status" value="1"/>
</dbReference>
<keyword evidence="2 6" id="KW-0479">Metal-binding</keyword>
<feature type="binding site" evidence="6">
    <location>
        <position position="170"/>
    </location>
    <ligand>
        <name>Mg(2+)</name>
        <dbReference type="ChEBI" id="CHEBI:18420"/>
        <label>1</label>
    </ligand>
</feature>
<dbReference type="Proteomes" id="UP000249590">
    <property type="component" value="Unassembled WGS sequence"/>
</dbReference>
<evidence type="ECO:0000259" key="8">
    <source>
        <dbReference type="Pfam" id="PF03372"/>
    </source>
</evidence>
<feature type="site" description="Important for catalytic activity" evidence="7">
    <location>
        <position position="244"/>
    </location>
</feature>
<keyword evidence="4 6" id="KW-0460">Magnesium</keyword>
<evidence type="ECO:0000256" key="2">
    <source>
        <dbReference type="ARBA" id="ARBA00022723"/>
    </source>
</evidence>
<dbReference type="PANTHER" id="PTHR43250">
    <property type="entry name" value="EXODEOXYRIBONUCLEASE III"/>
    <property type="match status" value="1"/>
</dbReference>
<dbReference type="GO" id="GO:0008311">
    <property type="term" value="F:double-stranded DNA 3'-5' DNA exonuclease activity"/>
    <property type="evidence" value="ECO:0007669"/>
    <property type="project" value="InterPro"/>
</dbReference>
<feature type="active site" description="Proton acceptor" evidence="5">
    <location>
        <position position="273"/>
    </location>
</feature>
<dbReference type="RefSeq" id="WP_111344039.1">
    <property type="nucleotide sequence ID" value="NZ_QHHQ01000001.1"/>
</dbReference>
<name>A0A8B2NZF8_9HYPH</name>
<feature type="site" description="Transition state stabilizer" evidence="7">
    <location>
        <position position="172"/>
    </location>
</feature>
<keyword evidence="3" id="KW-0378">Hydrolase</keyword>
<keyword evidence="10" id="KW-1185">Reference proteome</keyword>
<evidence type="ECO:0000313" key="10">
    <source>
        <dbReference type="Proteomes" id="UP000249590"/>
    </source>
</evidence>
<sequence>MSEVPVPGDAPADAGDATTPLTVVTWNINSIRARVDLFGKVVRKAKPDVILLQETRCSDGQFPMKPIRRRGYKYTALNGVGGHHGVAILSKVPILDVKADVIGGIDHPRHVSAVVDFGGPIRLHSLYIPAGGDEPDPAINAKFAHKLAFLEEMLTWGRSAVAEPALLTGDFNVAPYPDDVWSHRQLLKVVSHTPVETEALERIRAEQGWVDVVRRDRPEPEKIYTWWSYRNPVWPGNNRGRRLDHVWASPHVADRVTTSVLTEARGWEKASDHVPVVATIAPAAPIAAGTGA</sequence>
<dbReference type="PANTHER" id="PTHR43250:SF2">
    <property type="entry name" value="EXODEOXYRIBONUCLEASE III"/>
    <property type="match status" value="1"/>
</dbReference>
<dbReference type="InterPro" id="IPR037493">
    <property type="entry name" value="ExoIII-like"/>
</dbReference>
<dbReference type="GO" id="GO:0046872">
    <property type="term" value="F:metal ion binding"/>
    <property type="evidence" value="ECO:0007669"/>
    <property type="project" value="UniProtKB-KW"/>
</dbReference>
<evidence type="ECO:0000256" key="1">
    <source>
        <dbReference type="ARBA" id="ARBA00007092"/>
    </source>
</evidence>
<comment type="cofactor">
    <cofactor evidence="6">
        <name>Mg(2+)</name>
        <dbReference type="ChEBI" id="CHEBI:18420"/>
    </cofactor>
    <cofactor evidence="6">
        <name>Mn(2+)</name>
        <dbReference type="ChEBI" id="CHEBI:29035"/>
    </cofactor>
    <text evidence="6">Probably binds two magnesium or manganese ions per subunit.</text>
</comment>
<dbReference type="Gene3D" id="3.60.10.10">
    <property type="entry name" value="Endonuclease/exonuclease/phosphatase"/>
    <property type="match status" value="1"/>
</dbReference>
<organism evidence="9 10">
    <name type="scientific">Acuticoccus sediminis</name>
    <dbReference type="NCBI Taxonomy" id="2184697"/>
    <lineage>
        <taxon>Bacteria</taxon>
        <taxon>Pseudomonadati</taxon>
        <taxon>Pseudomonadota</taxon>
        <taxon>Alphaproteobacteria</taxon>
        <taxon>Hyphomicrobiales</taxon>
        <taxon>Amorphaceae</taxon>
        <taxon>Acuticoccus</taxon>
    </lineage>
</organism>
<feature type="binding site" evidence="6">
    <location>
        <position position="54"/>
    </location>
    <ligand>
        <name>Mg(2+)</name>
        <dbReference type="ChEBI" id="CHEBI:18420"/>
        <label>1</label>
    </ligand>
</feature>
<comment type="caution">
    <text evidence="9">The sequence shown here is derived from an EMBL/GenBank/DDBJ whole genome shotgun (WGS) entry which is preliminary data.</text>
</comment>
<feature type="active site" description="Proton donor/acceptor" evidence="5">
    <location>
        <position position="170"/>
    </location>
</feature>
<dbReference type="AlphaFoldDB" id="A0A8B2NZF8"/>
<keyword evidence="6" id="KW-0464">Manganese</keyword>
<dbReference type="EMBL" id="QHHQ01000001">
    <property type="protein sequence ID" value="RAI03565.1"/>
    <property type="molecule type" value="Genomic_DNA"/>
</dbReference>
<evidence type="ECO:0000256" key="5">
    <source>
        <dbReference type="PIRSR" id="PIRSR604808-1"/>
    </source>
</evidence>